<dbReference type="Gramene" id="TraesCS3A02G325100.2">
    <property type="protein sequence ID" value="TraesCS3A02G325100.2"/>
    <property type="gene ID" value="TraesCS3A02G325100"/>
</dbReference>
<dbReference type="PROSITE" id="PS00436">
    <property type="entry name" value="PEROXIDASE_2"/>
    <property type="match status" value="1"/>
</dbReference>
<keyword evidence="10 16" id="KW-0408">Iron</keyword>
<sequence>MALDVLLRLLILAAVASAMPVPGPTDPAAAGLAIGFYNKTCPKAEELVLEEMRDIVHEDRTLGPALLRLLFHDCFVRVRAALLLCRAVPRRVHGSSECVSLNLNWMRGLQGCDGSIMLKSRSKKGERDAMPMSYSLRGFDEVERIKAKLEDECPLTVSCADIIIMAARDAVYLSNGPRFPVETGRRDGKVSLCIDAENDLAPPHANIVDLKTYFSVKNLSWKDLVVLSGSHTIGRAQCAAFAPDRLYNNSGLGVQDPTLDKAYAPELRERCEPGNKEDETLVDMDPKSPYEFDLSYYRDVLSNKTLFVSDQALLDDRWTRDYVARMAAAESTEEYFEDYAAAMINMGRMEVLTGGNGEIRKFCSAYVD</sequence>
<dbReference type="Proteomes" id="UP000019116">
    <property type="component" value="Chromosome 3A"/>
</dbReference>
<evidence type="ECO:0000256" key="11">
    <source>
        <dbReference type="ARBA" id="ARBA00023157"/>
    </source>
</evidence>
<dbReference type="GO" id="GO:0004601">
    <property type="term" value="F:peroxidase activity"/>
    <property type="evidence" value="ECO:0000318"/>
    <property type="project" value="GO_Central"/>
</dbReference>
<evidence type="ECO:0000256" key="13">
    <source>
        <dbReference type="ARBA" id="ARBA00023283"/>
    </source>
</evidence>
<keyword evidence="14 19" id="KW-0376">Hydrogen peroxide</keyword>
<feature type="binding site" evidence="16">
    <location>
        <position position="76"/>
    </location>
    <ligand>
        <name>Ca(2+)</name>
        <dbReference type="ChEBI" id="CHEBI:29108"/>
        <label>1</label>
    </ligand>
</feature>
<keyword evidence="22" id="KW-1185">Reference proteome</keyword>
<feature type="binding site" evidence="16">
    <location>
        <position position="113"/>
    </location>
    <ligand>
        <name>Ca(2+)</name>
        <dbReference type="ChEBI" id="CHEBI:29108"/>
        <label>1</label>
    </ligand>
</feature>
<dbReference type="SUPFAM" id="SSF48113">
    <property type="entry name" value="Heme-dependent peroxidases"/>
    <property type="match status" value="1"/>
</dbReference>
<dbReference type="FunFam" id="1.10.420.10:FF:000008">
    <property type="entry name" value="Peroxidase"/>
    <property type="match status" value="1"/>
</dbReference>
<evidence type="ECO:0000256" key="16">
    <source>
        <dbReference type="PIRSR" id="PIRSR600823-3"/>
    </source>
</evidence>
<dbReference type="GO" id="GO:0020037">
    <property type="term" value="F:heme binding"/>
    <property type="evidence" value="ECO:0007669"/>
    <property type="project" value="UniProtKB-UniRule"/>
</dbReference>
<proteinExistence type="inferred from homology"/>
<evidence type="ECO:0000256" key="2">
    <source>
        <dbReference type="ARBA" id="ARBA00002322"/>
    </source>
</evidence>
<comment type="cofactor">
    <cofactor evidence="16 19">
        <name>heme b</name>
        <dbReference type="ChEBI" id="CHEBI:60344"/>
    </cofactor>
    <text evidence="16 19">Binds 1 heme b (iron(II)-protoporphyrin IX) group per subunit.</text>
</comment>
<feature type="disulfide bond" evidence="18">
    <location>
        <begin position="238"/>
        <end position="271"/>
    </location>
</feature>
<dbReference type="InterPro" id="IPR000823">
    <property type="entry name" value="Peroxidase_pln"/>
</dbReference>
<keyword evidence="11 18" id="KW-1015">Disulfide bond</keyword>
<evidence type="ECO:0000256" key="8">
    <source>
        <dbReference type="ARBA" id="ARBA00022837"/>
    </source>
</evidence>
<comment type="catalytic activity">
    <reaction evidence="1 19">
        <text>2 a phenolic donor + H2O2 = 2 a phenolic radical donor + 2 H2O</text>
        <dbReference type="Rhea" id="RHEA:56136"/>
        <dbReference type="ChEBI" id="CHEBI:15377"/>
        <dbReference type="ChEBI" id="CHEBI:16240"/>
        <dbReference type="ChEBI" id="CHEBI:139520"/>
        <dbReference type="ChEBI" id="CHEBI:139521"/>
        <dbReference type="EC" id="1.11.1.7"/>
    </reaction>
</comment>
<keyword evidence="5 19" id="KW-0575">Peroxidase</keyword>
<feature type="signal peptide" evidence="19">
    <location>
        <begin position="1"/>
        <end position="18"/>
    </location>
</feature>
<dbReference type="PaxDb" id="4565-Traes_3AL_7E325BF99.1"/>
<feature type="binding site" evidence="16">
    <location>
        <position position="232"/>
    </location>
    <ligand>
        <name>Ca(2+)</name>
        <dbReference type="ChEBI" id="CHEBI:29108"/>
        <label>2</label>
    </ligand>
</feature>
<dbReference type="Gramene" id="TraesJUL3A03G01463020.2">
    <property type="protein sequence ID" value="TraesJUL3A03G01463020.2"/>
    <property type="gene ID" value="TraesJUL3A03G01463020"/>
</dbReference>
<dbReference type="InterPro" id="IPR002016">
    <property type="entry name" value="Haem_peroxidase"/>
</dbReference>
<evidence type="ECO:0000256" key="10">
    <source>
        <dbReference type="ARBA" id="ARBA00023004"/>
    </source>
</evidence>
<evidence type="ECO:0000256" key="7">
    <source>
        <dbReference type="ARBA" id="ARBA00022723"/>
    </source>
</evidence>
<dbReference type="InterPro" id="IPR033905">
    <property type="entry name" value="Secretory_peroxidase"/>
</dbReference>
<dbReference type="GO" id="GO:0042744">
    <property type="term" value="P:hydrogen peroxide catabolic process"/>
    <property type="evidence" value="ECO:0007669"/>
    <property type="project" value="UniProtKB-KW"/>
</dbReference>
<dbReference type="Gramene" id="TraesJAG3A03G01459260.2">
    <property type="protein sequence ID" value="TraesJAG3A03G01459260.2"/>
    <property type="gene ID" value="TraesJAG3A03G01459260"/>
</dbReference>
<evidence type="ECO:0000256" key="19">
    <source>
        <dbReference type="RuleBase" id="RU362060"/>
    </source>
</evidence>
<dbReference type="Pfam" id="PF00141">
    <property type="entry name" value="peroxidase"/>
    <property type="match status" value="1"/>
</dbReference>
<comment type="similarity">
    <text evidence="3">Belongs to the peroxidase family. Ascorbate peroxidase subfamily.</text>
</comment>
<reference evidence="21" key="1">
    <citation type="submission" date="2018-08" db="EMBL/GenBank/DDBJ databases">
        <authorList>
            <person name="Rossello M."/>
        </authorList>
    </citation>
    <scope>NUCLEOTIDE SEQUENCE [LARGE SCALE GENOMIC DNA]</scope>
    <source>
        <strain evidence="21">cv. Chinese Spring</strain>
    </source>
</reference>
<feature type="binding site" evidence="16">
    <location>
        <position position="111"/>
    </location>
    <ligand>
        <name>Ca(2+)</name>
        <dbReference type="ChEBI" id="CHEBI:29108"/>
        <label>1</label>
    </ligand>
</feature>
<dbReference type="Gramene" id="TraesCS3A03G0780100.1">
    <property type="protein sequence ID" value="TraesCS3A03G0780100.1.CDS"/>
    <property type="gene ID" value="TraesCS3A03G0780100"/>
</dbReference>
<keyword evidence="7 16" id="KW-0479">Metal-binding</keyword>
<comment type="subcellular location">
    <subcellularLocation>
        <location evidence="19">Secreted</location>
    </subcellularLocation>
</comment>
<dbReference type="Gramene" id="TraesRN3A0100797200.1">
    <property type="protein sequence ID" value="TraesRN3A0100797200.1"/>
    <property type="gene ID" value="TraesRN3A0100797200"/>
</dbReference>
<keyword evidence="13" id="KW-0873">Pyrrolidone carboxylic acid</keyword>
<evidence type="ECO:0000313" key="22">
    <source>
        <dbReference type="Proteomes" id="UP000019116"/>
    </source>
</evidence>
<dbReference type="SMR" id="A0A3B6EJY5"/>
<dbReference type="GO" id="GO:0046872">
    <property type="term" value="F:metal ion binding"/>
    <property type="evidence" value="ECO:0007669"/>
    <property type="project" value="UniProtKB-UniRule"/>
</dbReference>
<dbReference type="InterPro" id="IPR019793">
    <property type="entry name" value="Peroxidases_heam-ligand_BS"/>
</dbReference>
<feature type="binding site" evidence="16">
    <location>
        <position position="293"/>
    </location>
    <ligand>
        <name>Ca(2+)</name>
        <dbReference type="ChEBI" id="CHEBI:29108"/>
        <label>2</label>
    </ligand>
</feature>
<name>A0A3B6EJY5_WHEAT</name>
<feature type="binding site" evidence="16">
    <location>
        <position position="73"/>
    </location>
    <ligand>
        <name>Ca(2+)</name>
        <dbReference type="ChEBI" id="CHEBI:29108"/>
        <label>1</label>
    </ligand>
</feature>
<evidence type="ECO:0000259" key="20">
    <source>
        <dbReference type="PROSITE" id="PS50873"/>
    </source>
</evidence>
<comment type="similarity">
    <text evidence="19">Belongs to the peroxidase family. Classical plant (class III) peroxidase subfamily.</text>
</comment>
<feature type="disulfide bond" evidence="18">
    <location>
        <begin position="159"/>
        <end position="363"/>
    </location>
</feature>
<protein>
    <recommendedName>
        <fullName evidence="19">Peroxidase</fullName>
        <ecNumber evidence="19">1.11.1.7</ecNumber>
    </recommendedName>
</protein>
<dbReference type="Gramene" id="TraesARI3A03G01471910.2">
    <property type="protein sequence ID" value="TraesARI3A03G01471910.2"/>
    <property type="gene ID" value="TraesARI3A03G01471910"/>
</dbReference>
<evidence type="ECO:0000256" key="18">
    <source>
        <dbReference type="PIRSR" id="PIRSR600823-5"/>
    </source>
</evidence>
<dbReference type="EC" id="1.11.1.7" evidence="19"/>
<dbReference type="PANTHER" id="PTHR31517">
    <property type="match status" value="1"/>
</dbReference>
<dbReference type="GO" id="GO:0140825">
    <property type="term" value="F:lactoperoxidase activity"/>
    <property type="evidence" value="ECO:0007669"/>
    <property type="project" value="UniProtKB-EC"/>
</dbReference>
<dbReference type="InterPro" id="IPR010255">
    <property type="entry name" value="Haem_peroxidase_sf"/>
</dbReference>
<evidence type="ECO:0000256" key="14">
    <source>
        <dbReference type="ARBA" id="ARBA00023324"/>
    </source>
</evidence>
<feature type="site" description="Transition state stabilizer" evidence="17">
    <location>
        <position position="68"/>
    </location>
</feature>
<keyword evidence="4 19" id="KW-0964">Secreted</keyword>
<keyword evidence="19" id="KW-0732">Signal</keyword>
<keyword evidence="9 19" id="KW-0560">Oxidoreductase</keyword>
<dbReference type="Gene3D" id="1.10.420.10">
    <property type="entry name" value="Peroxidase, domain 2"/>
    <property type="match status" value="1"/>
</dbReference>
<gene>
    <name evidence="21" type="primary">LOC123062278</name>
</gene>
<evidence type="ECO:0000313" key="21">
    <source>
        <dbReference type="EnsemblPlants" id="TraesCS3A02G325100.2"/>
    </source>
</evidence>
<feature type="domain" description="Plant heme peroxidase family profile" evidence="20">
    <location>
        <begin position="31"/>
        <end position="367"/>
    </location>
</feature>
<dbReference type="Gene3D" id="1.10.520.10">
    <property type="match status" value="1"/>
</dbReference>
<feature type="active site" description="Proton acceptor" evidence="15">
    <location>
        <position position="72"/>
    </location>
</feature>
<feature type="disulfide bond" evidence="18">
    <location>
        <begin position="74"/>
        <end position="112"/>
    </location>
</feature>
<evidence type="ECO:0000256" key="3">
    <source>
        <dbReference type="ARBA" id="ARBA00006873"/>
    </source>
</evidence>
<feature type="binding site" evidence="16">
    <location>
        <position position="126"/>
    </location>
    <ligand>
        <name>Ca(2+)</name>
        <dbReference type="ChEBI" id="CHEBI:29108"/>
        <label>1</label>
    </ligand>
</feature>
<dbReference type="PROSITE" id="PS00435">
    <property type="entry name" value="PEROXIDASE_1"/>
    <property type="match status" value="1"/>
</dbReference>
<evidence type="ECO:0000256" key="9">
    <source>
        <dbReference type="ARBA" id="ARBA00023002"/>
    </source>
</evidence>
<evidence type="ECO:0000256" key="17">
    <source>
        <dbReference type="PIRSR" id="PIRSR600823-4"/>
    </source>
</evidence>
<dbReference type="PRINTS" id="PR00461">
    <property type="entry name" value="PLPEROXIDASE"/>
</dbReference>
<comment type="function">
    <text evidence="2">Removal of H(2)O(2), oxidation of toxic reductants, biosynthesis and degradation of lignin, suberization, auxin catabolism, response to environmental stresses such as wounding, pathogen attack and oxidative stress. These functions might be dependent on each isozyme/isoform in each plant tissue.</text>
</comment>
<evidence type="ECO:0000256" key="5">
    <source>
        <dbReference type="ARBA" id="ARBA00022559"/>
    </source>
</evidence>
<feature type="binding site" evidence="16">
    <location>
        <position position="115"/>
    </location>
    <ligand>
        <name>Ca(2+)</name>
        <dbReference type="ChEBI" id="CHEBI:29108"/>
        <label>1</label>
    </ligand>
</feature>
<evidence type="ECO:0000256" key="4">
    <source>
        <dbReference type="ARBA" id="ARBA00022525"/>
    </source>
</evidence>
<organism evidence="21">
    <name type="scientific">Triticum aestivum</name>
    <name type="common">Wheat</name>
    <dbReference type="NCBI Taxonomy" id="4565"/>
    <lineage>
        <taxon>Eukaryota</taxon>
        <taxon>Viridiplantae</taxon>
        <taxon>Streptophyta</taxon>
        <taxon>Embryophyta</taxon>
        <taxon>Tracheophyta</taxon>
        <taxon>Spermatophyta</taxon>
        <taxon>Magnoliopsida</taxon>
        <taxon>Liliopsida</taxon>
        <taxon>Poales</taxon>
        <taxon>Poaceae</taxon>
        <taxon>BOP clade</taxon>
        <taxon>Pooideae</taxon>
        <taxon>Triticodae</taxon>
        <taxon>Triticeae</taxon>
        <taxon>Triticinae</taxon>
        <taxon>Triticum</taxon>
    </lineage>
</organism>
<reference evidence="21" key="2">
    <citation type="submission" date="2018-10" db="UniProtKB">
        <authorList>
            <consortium name="EnsemblPlants"/>
        </authorList>
    </citation>
    <scope>IDENTIFICATION</scope>
</reference>
<evidence type="ECO:0000256" key="1">
    <source>
        <dbReference type="ARBA" id="ARBA00000189"/>
    </source>
</evidence>
<dbReference type="GO" id="GO:0009505">
    <property type="term" value="C:plant-type cell wall"/>
    <property type="evidence" value="ECO:0000318"/>
    <property type="project" value="GO_Central"/>
</dbReference>
<dbReference type="GO" id="GO:0006979">
    <property type="term" value="P:response to oxidative stress"/>
    <property type="evidence" value="ECO:0007669"/>
    <property type="project" value="UniProtKB-UniRule"/>
</dbReference>
<feature type="binding site" evidence="16">
    <location>
        <position position="285"/>
    </location>
    <ligand>
        <name>Ca(2+)</name>
        <dbReference type="ChEBI" id="CHEBI:29108"/>
        <label>2</label>
    </ligand>
</feature>
<dbReference type="CDD" id="cd00693">
    <property type="entry name" value="secretory_peroxidase"/>
    <property type="match status" value="1"/>
</dbReference>
<dbReference type="Gramene" id="TraesNOR3A03G01471300.2">
    <property type="protein sequence ID" value="TraesNOR3A03G01471300.2"/>
    <property type="gene ID" value="TraesNOR3A03G01471300"/>
</dbReference>
<dbReference type="PANTHER" id="PTHR31517:SF84">
    <property type="entry name" value="PEROXIDASE"/>
    <property type="match status" value="1"/>
</dbReference>
<dbReference type="InterPro" id="IPR019794">
    <property type="entry name" value="Peroxidases_AS"/>
</dbReference>
<dbReference type="GO" id="GO:0006950">
    <property type="term" value="P:response to stress"/>
    <property type="evidence" value="ECO:0000318"/>
    <property type="project" value="GO_Central"/>
</dbReference>
<evidence type="ECO:0000256" key="15">
    <source>
        <dbReference type="PIRSR" id="PIRSR600823-1"/>
    </source>
</evidence>
<keyword evidence="8 16" id="KW-0106">Calcium</keyword>
<feature type="chain" id="PRO_5043075877" description="Peroxidase" evidence="19">
    <location>
        <begin position="19"/>
        <end position="368"/>
    </location>
</feature>
<dbReference type="EnsemblPlants" id="TraesCS3A02G325100.2">
    <property type="protein sequence ID" value="TraesCS3A02G325100.2"/>
    <property type="gene ID" value="TraesCS3A02G325100"/>
</dbReference>
<feature type="binding site" description="axial binding residue" evidence="16">
    <location>
        <position position="231"/>
    </location>
    <ligand>
        <name>heme b</name>
        <dbReference type="ChEBI" id="CHEBI:60344"/>
    </ligand>
    <ligandPart>
        <name>Fe</name>
        <dbReference type="ChEBI" id="CHEBI:18248"/>
    </ligandPart>
</feature>
<accession>A0A3B6EJY5</accession>
<evidence type="ECO:0000256" key="6">
    <source>
        <dbReference type="ARBA" id="ARBA00022617"/>
    </source>
</evidence>
<evidence type="ECO:0000256" key="12">
    <source>
        <dbReference type="ARBA" id="ARBA00023180"/>
    </source>
</evidence>
<dbReference type="AlphaFoldDB" id="A0A3B6EJY5"/>
<feature type="disulfide bond" evidence="18">
    <location>
        <begin position="41"/>
        <end position="153"/>
    </location>
</feature>
<dbReference type="STRING" id="4565.A0A3B6EJY5"/>
<dbReference type="Gramene" id="TraesPARA_EIv1.0_0846000.2">
    <property type="protein sequence ID" value="TraesPARA_EIv1.0_0846000.2.CDS"/>
    <property type="gene ID" value="TraesPARA_EIv1.0_0846000"/>
</dbReference>
<keyword evidence="6 19" id="KW-0349">Heme</keyword>
<dbReference type="GO" id="GO:0005576">
    <property type="term" value="C:extracellular region"/>
    <property type="evidence" value="ECO:0007669"/>
    <property type="project" value="UniProtKB-SubCell"/>
</dbReference>
<dbReference type="PRINTS" id="PR00458">
    <property type="entry name" value="PEROXIDASE"/>
</dbReference>
<dbReference type="PROSITE" id="PS50873">
    <property type="entry name" value="PEROXIDASE_4"/>
    <property type="match status" value="1"/>
</dbReference>
<comment type="cofactor">
    <cofactor evidence="16 19">
        <name>Ca(2+)</name>
        <dbReference type="ChEBI" id="CHEBI:29108"/>
    </cofactor>
    <text evidence="16 19">Binds 2 calcium ions per subunit.</text>
</comment>
<keyword evidence="12" id="KW-0325">Glycoprotein</keyword>
<dbReference type="OrthoDB" id="2113341at2759"/>